<dbReference type="GO" id="GO:0009116">
    <property type="term" value="P:nucleoside metabolic process"/>
    <property type="evidence" value="ECO:0007669"/>
    <property type="project" value="InterPro"/>
</dbReference>
<dbReference type="InterPro" id="IPR053137">
    <property type="entry name" value="NLR-like"/>
</dbReference>
<reference evidence="1 2" key="1">
    <citation type="submission" date="2018-10" db="EMBL/GenBank/DDBJ databases">
        <title>Fifty Aureobasidium pullulans genomes reveal a recombining polyextremotolerant generalist.</title>
        <authorList>
            <person name="Gostincar C."/>
            <person name="Turk M."/>
            <person name="Zajc J."/>
            <person name="Gunde-Cimerman N."/>
        </authorList>
    </citation>
    <scope>NUCLEOTIDE SEQUENCE [LARGE SCALE GENOMIC DNA]</scope>
    <source>
        <strain evidence="1 2">EXF-10751</strain>
    </source>
</reference>
<evidence type="ECO:0000313" key="1">
    <source>
        <dbReference type="EMBL" id="THW55071.1"/>
    </source>
</evidence>
<comment type="caution">
    <text evidence="1">The sequence shown here is derived from an EMBL/GenBank/DDBJ whole genome shotgun (WGS) entry which is preliminary data.</text>
</comment>
<dbReference type="EMBL" id="QZAN01000209">
    <property type="protein sequence ID" value="THW55071.1"/>
    <property type="molecule type" value="Genomic_DNA"/>
</dbReference>
<dbReference type="AlphaFoldDB" id="A0A4S8YR85"/>
<sequence length="205" mass="21924">MNKGLNKPGRLSEILTALLIEAAAARAMLDEIHPSLQTPYHDSNVYTLGQVNTTDKAGAGTHNAVIASGRPGTANAATVANDMLRTFSWLRIGLMVGIAGGVWSPESDVSLGGVVVGIHPTGEVGIIQYDYCRSIQDKAFVKTGAINKTPGILLNAVTAVQAEQLFYDLPDTKCISNLGREYAKKFAKRSAEGRLFHASYTHRVV</sequence>
<dbReference type="SUPFAM" id="SSF53167">
    <property type="entry name" value="Purine and uridine phosphorylases"/>
    <property type="match status" value="1"/>
</dbReference>
<dbReference type="InterPro" id="IPR035994">
    <property type="entry name" value="Nucleoside_phosphorylase_sf"/>
</dbReference>
<organism evidence="1 2">
    <name type="scientific">Aureobasidium pullulans</name>
    <name type="common">Black yeast</name>
    <name type="synonym">Pullularia pullulans</name>
    <dbReference type="NCBI Taxonomy" id="5580"/>
    <lineage>
        <taxon>Eukaryota</taxon>
        <taxon>Fungi</taxon>
        <taxon>Dikarya</taxon>
        <taxon>Ascomycota</taxon>
        <taxon>Pezizomycotina</taxon>
        <taxon>Dothideomycetes</taxon>
        <taxon>Dothideomycetidae</taxon>
        <taxon>Dothideales</taxon>
        <taxon>Saccotheciaceae</taxon>
        <taxon>Aureobasidium</taxon>
    </lineage>
</organism>
<name>A0A4S8YR85_AURPU</name>
<evidence type="ECO:0008006" key="3">
    <source>
        <dbReference type="Google" id="ProtNLM"/>
    </source>
</evidence>
<dbReference type="PANTHER" id="PTHR46082">
    <property type="entry name" value="ATP/GTP-BINDING PROTEIN-RELATED"/>
    <property type="match status" value="1"/>
</dbReference>
<dbReference type="PANTHER" id="PTHR46082:SF11">
    <property type="entry name" value="AAA+ ATPASE DOMAIN-CONTAINING PROTEIN-RELATED"/>
    <property type="match status" value="1"/>
</dbReference>
<proteinExistence type="predicted"/>
<evidence type="ECO:0000313" key="2">
    <source>
        <dbReference type="Proteomes" id="UP000310421"/>
    </source>
</evidence>
<gene>
    <name evidence="1" type="ORF">D6D20_09758</name>
</gene>
<dbReference type="GO" id="GO:0003824">
    <property type="term" value="F:catalytic activity"/>
    <property type="evidence" value="ECO:0007669"/>
    <property type="project" value="InterPro"/>
</dbReference>
<protein>
    <recommendedName>
        <fullName evidence="3">Purine and uridine phosphorylase</fullName>
    </recommendedName>
</protein>
<dbReference type="Proteomes" id="UP000310421">
    <property type="component" value="Unassembled WGS sequence"/>
</dbReference>
<accession>A0A4S8YR85</accession>
<dbReference type="Gene3D" id="3.40.50.1580">
    <property type="entry name" value="Nucleoside phosphorylase domain"/>
    <property type="match status" value="1"/>
</dbReference>